<name>A0A1E3GNF1_9HYPH</name>
<organism evidence="1 2">
    <name type="scientific">Methylobrevis pamukkalensis</name>
    <dbReference type="NCBI Taxonomy" id="1439726"/>
    <lineage>
        <taxon>Bacteria</taxon>
        <taxon>Pseudomonadati</taxon>
        <taxon>Pseudomonadota</taxon>
        <taxon>Alphaproteobacteria</taxon>
        <taxon>Hyphomicrobiales</taxon>
        <taxon>Pleomorphomonadaceae</taxon>
        <taxon>Methylobrevis</taxon>
    </lineage>
</organism>
<dbReference type="AlphaFoldDB" id="A0A1E3GNF1"/>
<reference evidence="1 2" key="1">
    <citation type="submission" date="2016-07" db="EMBL/GenBank/DDBJ databases">
        <title>Draft Genome Sequence of Methylobrevis pamukkalensis PK2.</title>
        <authorList>
            <person name="Vasilenko O.V."/>
            <person name="Doronina N.V."/>
            <person name="Shmareva M.N."/>
            <person name="Tarlachkov S.V."/>
            <person name="Mustakhimov I."/>
            <person name="Trotsenko Y.A."/>
        </authorList>
    </citation>
    <scope>NUCLEOTIDE SEQUENCE [LARGE SCALE GENOMIC DNA]</scope>
    <source>
        <strain evidence="1 2">PK2</strain>
    </source>
</reference>
<sequence>MFLLQLADALGELRLLAVAHAAAKLEQAAFAAHDLRDLGQVLAGLDLGRKHDLGQVVALGLEPGAAGGQLVEPLHHDRQPRHGLRVSSRASSCPASTFWPLRTSSSPMMPPVGCWTFLT</sequence>
<dbReference type="EMBL" id="MCRJ01000269">
    <property type="protein sequence ID" value="ODN65573.1"/>
    <property type="molecule type" value="Genomic_DNA"/>
</dbReference>
<comment type="caution">
    <text evidence="1">The sequence shown here is derived from an EMBL/GenBank/DDBJ whole genome shotgun (WGS) entry which is preliminary data.</text>
</comment>
<evidence type="ECO:0000313" key="1">
    <source>
        <dbReference type="EMBL" id="ODN65573.1"/>
    </source>
</evidence>
<evidence type="ECO:0000313" key="2">
    <source>
        <dbReference type="Proteomes" id="UP000094622"/>
    </source>
</evidence>
<proteinExistence type="predicted"/>
<dbReference type="Proteomes" id="UP000094622">
    <property type="component" value="Unassembled WGS sequence"/>
</dbReference>
<protein>
    <submittedName>
        <fullName evidence="1">Uncharacterized protein</fullName>
    </submittedName>
</protein>
<keyword evidence="2" id="KW-1185">Reference proteome</keyword>
<accession>A0A1E3GNF1</accession>
<gene>
    <name evidence="1" type="ORF">A6302_04517</name>
</gene>